<dbReference type="AlphaFoldDB" id="A1ZR26"/>
<evidence type="ECO:0000313" key="3">
    <source>
        <dbReference type="Proteomes" id="UP000004095"/>
    </source>
</evidence>
<dbReference type="EMBL" id="AAWS01000026">
    <property type="protein sequence ID" value="EAY27115.1"/>
    <property type="molecule type" value="Genomic_DNA"/>
</dbReference>
<organism evidence="2 3">
    <name type="scientific">Microscilla marina ATCC 23134</name>
    <dbReference type="NCBI Taxonomy" id="313606"/>
    <lineage>
        <taxon>Bacteria</taxon>
        <taxon>Pseudomonadati</taxon>
        <taxon>Bacteroidota</taxon>
        <taxon>Cytophagia</taxon>
        <taxon>Cytophagales</taxon>
        <taxon>Microscillaceae</taxon>
        <taxon>Microscilla</taxon>
    </lineage>
</organism>
<name>A1ZR26_MICM2</name>
<evidence type="ECO:0000313" key="2">
    <source>
        <dbReference type="EMBL" id="EAY27115.1"/>
    </source>
</evidence>
<evidence type="ECO:0000259" key="1">
    <source>
        <dbReference type="Pfam" id="PF13546"/>
    </source>
</evidence>
<dbReference type="Proteomes" id="UP000004095">
    <property type="component" value="Unassembled WGS sequence"/>
</dbReference>
<feature type="domain" description="Transposase IS701-like DDE" evidence="1">
    <location>
        <begin position="11"/>
        <end position="91"/>
    </location>
</feature>
<keyword evidence="3" id="KW-1185">Reference proteome</keyword>
<reference evidence="2 3" key="1">
    <citation type="submission" date="2007-01" db="EMBL/GenBank/DDBJ databases">
        <authorList>
            <person name="Haygood M."/>
            <person name="Podell S."/>
            <person name="Anderson C."/>
            <person name="Hopkinson B."/>
            <person name="Roe K."/>
            <person name="Barbeau K."/>
            <person name="Gaasterland T."/>
            <person name="Ferriera S."/>
            <person name="Johnson J."/>
            <person name="Kravitz S."/>
            <person name="Beeson K."/>
            <person name="Sutton G."/>
            <person name="Rogers Y.-H."/>
            <person name="Friedman R."/>
            <person name="Frazier M."/>
            <person name="Venter J.C."/>
        </authorList>
    </citation>
    <scope>NUCLEOTIDE SEQUENCE [LARGE SCALE GENOMIC DNA]</scope>
    <source>
        <strain evidence="2 3">ATCC 23134</strain>
    </source>
</reference>
<proteinExistence type="predicted"/>
<accession>A1ZR26</accession>
<comment type="caution">
    <text evidence="2">The sequence shown here is derived from an EMBL/GenBank/DDBJ whole genome shotgun (WGS) entry which is preliminary data.</text>
</comment>
<dbReference type="eggNOG" id="COG3385">
    <property type="taxonomic scope" value="Bacteria"/>
</dbReference>
<sequence>MLRILGLGKVKNFGKYHRVLSRAKWSALACSKILLRQILRLQLPGDDVVIDIDETIERKWGSKIGKRGIYRDSVRSSKSHFVKCSGLRWLCVMLLTDIVWASRVWALPFLSVLAPSER</sequence>
<gene>
    <name evidence="2" type="ORF">M23134_08389</name>
</gene>
<dbReference type="InterPro" id="IPR038721">
    <property type="entry name" value="IS701-like_DDE_dom"/>
</dbReference>
<protein>
    <recommendedName>
        <fullName evidence="1">Transposase IS701-like DDE domain-containing protein</fullName>
    </recommendedName>
</protein>
<dbReference type="Pfam" id="PF13546">
    <property type="entry name" value="DDE_5"/>
    <property type="match status" value="1"/>
</dbReference>